<name>A0A930Y374_9GAMM</name>
<comment type="caution">
    <text evidence="1">The sequence shown here is derived from an EMBL/GenBank/DDBJ whole genome shotgun (WGS) entry which is preliminary data.</text>
</comment>
<dbReference type="AlphaFoldDB" id="A0A930Y374"/>
<evidence type="ECO:0000313" key="2">
    <source>
        <dbReference type="Proteomes" id="UP000604381"/>
    </source>
</evidence>
<protein>
    <submittedName>
        <fullName evidence="1">GIY-YIG nuclease family protein</fullName>
    </submittedName>
</protein>
<accession>A0A930Y374</accession>
<reference evidence="1" key="1">
    <citation type="submission" date="2020-10" db="EMBL/GenBank/DDBJ databases">
        <title>An improved Amphimedon queenslandica hologenome assembly reveals how three proteobacterial symbionts can extend the metabolic phenotypic of their marine sponge host.</title>
        <authorList>
            <person name="Degnan B."/>
            <person name="Degnan S."/>
            <person name="Xiang X."/>
        </authorList>
    </citation>
    <scope>NUCLEOTIDE SEQUENCE</scope>
    <source>
        <strain evidence="1">AqS2</strain>
    </source>
</reference>
<dbReference type="Proteomes" id="UP000604381">
    <property type="component" value="Unassembled WGS sequence"/>
</dbReference>
<gene>
    <name evidence="1" type="ORF">ISN26_06085</name>
</gene>
<evidence type="ECO:0000313" key="1">
    <source>
        <dbReference type="EMBL" id="MBF2735626.1"/>
    </source>
</evidence>
<organism evidence="1 2">
    <name type="scientific">Candidatus Amphirhobacter heronislandensis</name>
    <dbReference type="NCBI Taxonomy" id="1732024"/>
    <lineage>
        <taxon>Bacteria</taxon>
        <taxon>Pseudomonadati</taxon>
        <taxon>Pseudomonadota</taxon>
        <taxon>Gammaproteobacteria</taxon>
        <taxon>Candidatus Tethybacterales</taxon>
        <taxon>Candidatus Tethybacteraceae</taxon>
        <taxon>Candidatus Amphirhobacter</taxon>
    </lineage>
</organism>
<dbReference type="EMBL" id="JADHEI010000044">
    <property type="protein sequence ID" value="MBF2735626.1"/>
    <property type="molecule type" value="Genomic_DNA"/>
</dbReference>
<proteinExistence type="predicted"/>
<sequence length="216" mass="23986">MSGIVYILTNPAMPDLAMLGSAADEAGLRARVTGFSAQDAVPMPFSIHYARAVADADDTRQKLEAGISDVRLSSDKDFFRIAPEKATLLLQVADGEDVFISDASADDLEEQQVQRQVLRLRGRFLFSMVGIKPGAELEFSRDRSLKATVVDDRTIEFEGRKTSLSAAARQIMKRTANVSYSLRGPDFWMYGGEILTGRRLRMEDELQDDEERMQAG</sequence>
<keyword evidence="2" id="KW-1185">Reference proteome</keyword>